<keyword evidence="2" id="KW-1185">Reference proteome</keyword>
<reference evidence="1 2" key="1">
    <citation type="journal article" date="2020" name="Int. J. Syst. Evol. Microbiol.">
        <title>Reclassification of Streptomyces castelarensis and Streptomyces sporoclivatus as later heterotypic synonyms of Streptomyces antimycoticus.</title>
        <authorList>
            <person name="Komaki H."/>
            <person name="Tamura T."/>
        </authorList>
    </citation>
    <scope>NUCLEOTIDE SEQUENCE [LARGE SCALE GENOMIC DNA]</scope>
    <source>
        <strain evidence="1 2">NBRC 13459</strain>
    </source>
</reference>
<evidence type="ECO:0008006" key="3">
    <source>
        <dbReference type="Google" id="ProtNLM"/>
    </source>
</evidence>
<comment type="caution">
    <text evidence="1">The sequence shown here is derived from an EMBL/GenBank/DDBJ whole genome shotgun (WGS) entry which is preliminary data.</text>
</comment>
<name>A0A4D4LEX1_STRVO</name>
<dbReference type="Gene3D" id="3.10.129.10">
    <property type="entry name" value="Hotdog Thioesterase"/>
    <property type="match status" value="1"/>
</dbReference>
<organism evidence="1 2">
    <name type="scientific">Streptomyces violaceusniger</name>
    <dbReference type="NCBI Taxonomy" id="68280"/>
    <lineage>
        <taxon>Bacteria</taxon>
        <taxon>Bacillati</taxon>
        <taxon>Actinomycetota</taxon>
        <taxon>Actinomycetes</taxon>
        <taxon>Kitasatosporales</taxon>
        <taxon>Streptomycetaceae</taxon>
        <taxon>Streptomyces</taxon>
        <taxon>Streptomyces violaceusniger group</taxon>
    </lineage>
</organism>
<sequence>MMQLFARHYLSTVASLGSPGVDELRWLKPVRPADKLHLRLRTLDTRLSRSDPQRGIVRTLAELVDQGDEVVLRVTVVNLLRTRDGT</sequence>
<dbReference type="SUPFAM" id="SSF54637">
    <property type="entry name" value="Thioesterase/thiol ester dehydrase-isomerase"/>
    <property type="match status" value="1"/>
</dbReference>
<dbReference type="EMBL" id="BJHW01000002">
    <property type="protein sequence ID" value="GDY60181.1"/>
    <property type="molecule type" value="Genomic_DNA"/>
</dbReference>
<evidence type="ECO:0000313" key="1">
    <source>
        <dbReference type="EMBL" id="GDY60181.1"/>
    </source>
</evidence>
<proteinExistence type="predicted"/>
<accession>A0A4D4LEX1</accession>
<dbReference type="InterPro" id="IPR029069">
    <property type="entry name" value="HotDog_dom_sf"/>
</dbReference>
<gene>
    <name evidence="1" type="ORF">SVIO_108040</name>
</gene>
<protein>
    <recommendedName>
        <fullName evidence="3">MaoC-like domain-containing protein</fullName>
    </recommendedName>
</protein>
<evidence type="ECO:0000313" key="2">
    <source>
        <dbReference type="Proteomes" id="UP000301309"/>
    </source>
</evidence>
<dbReference type="AlphaFoldDB" id="A0A4D4LEX1"/>
<dbReference type="Proteomes" id="UP000301309">
    <property type="component" value="Unassembled WGS sequence"/>
</dbReference>